<organism evidence="1">
    <name type="scientific">Arundo donax</name>
    <name type="common">Giant reed</name>
    <name type="synonym">Donax arundinaceus</name>
    <dbReference type="NCBI Taxonomy" id="35708"/>
    <lineage>
        <taxon>Eukaryota</taxon>
        <taxon>Viridiplantae</taxon>
        <taxon>Streptophyta</taxon>
        <taxon>Embryophyta</taxon>
        <taxon>Tracheophyta</taxon>
        <taxon>Spermatophyta</taxon>
        <taxon>Magnoliopsida</taxon>
        <taxon>Liliopsida</taxon>
        <taxon>Poales</taxon>
        <taxon>Poaceae</taxon>
        <taxon>PACMAD clade</taxon>
        <taxon>Arundinoideae</taxon>
        <taxon>Arundineae</taxon>
        <taxon>Arundo</taxon>
    </lineage>
</organism>
<dbReference type="EMBL" id="GBRH01283596">
    <property type="protein sequence ID" value="JAD14299.1"/>
    <property type="molecule type" value="Transcribed_RNA"/>
</dbReference>
<protein>
    <submittedName>
        <fullName evidence="1">Uncharacterized protein</fullName>
    </submittedName>
</protein>
<sequence length="66" mass="7589">MSKQEYITLLLFFEYSPKRVATSLTRSTRFPRNTIGCSAAFSAPMYLSTNTLLLQYCYLKPTENPL</sequence>
<name>A0A0A8XMS2_ARUDO</name>
<proteinExistence type="predicted"/>
<reference evidence="1" key="2">
    <citation type="journal article" date="2015" name="Data Brief">
        <title>Shoot transcriptome of the giant reed, Arundo donax.</title>
        <authorList>
            <person name="Barrero R.A."/>
            <person name="Guerrero F.D."/>
            <person name="Moolhuijzen P."/>
            <person name="Goolsby J.A."/>
            <person name="Tidwell J."/>
            <person name="Bellgard S.E."/>
            <person name="Bellgard M.I."/>
        </authorList>
    </citation>
    <scope>NUCLEOTIDE SEQUENCE</scope>
    <source>
        <tissue evidence="1">Shoot tissue taken approximately 20 cm above the soil surface</tissue>
    </source>
</reference>
<reference evidence="1" key="1">
    <citation type="submission" date="2014-09" db="EMBL/GenBank/DDBJ databases">
        <authorList>
            <person name="Magalhaes I.L.F."/>
            <person name="Oliveira U."/>
            <person name="Santos F.R."/>
            <person name="Vidigal T.H.D.A."/>
            <person name="Brescovit A.D."/>
            <person name="Santos A.J."/>
        </authorList>
    </citation>
    <scope>NUCLEOTIDE SEQUENCE</scope>
    <source>
        <tissue evidence="1">Shoot tissue taken approximately 20 cm above the soil surface</tissue>
    </source>
</reference>
<accession>A0A0A8XMS2</accession>
<dbReference type="AlphaFoldDB" id="A0A0A8XMS2"/>
<evidence type="ECO:0000313" key="1">
    <source>
        <dbReference type="EMBL" id="JAD14299.1"/>
    </source>
</evidence>